<name>A0A077Q3X9_XENBV</name>
<evidence type="ECO:0000256" key="1">
    <source>
        <dbReference type="SAM" id="MobiDB-lite"/>
    </source>
</evidence>
<dbReference type="Proteomes" id="UP000028493">
    <property type="component" value="Unassembled WGS sequence"/>
</dbReference>
<proteinExistence type="predicted"/>
<dbReference type="InterPro" id="IPR018683">
    <property type="entry name" value="DUF2169"/>
</dbReference>
<feature type="region of interest" description="Disordered" evidence="1">
    <location>
        <begin position="164"/>
        <end position="192"/>
    </location>
</feature>
<sequence>MEFRNLTPFSVIHYKMLDTEDEEYHVVAMKIVYQLQPIGAGHYQPVLEAPYGELVVQDTFSGAMNQSSVQQESDLAPLKFKCDVIVNGVAYAPGGEACEKMPVRLQVTTRDGQALIDKTLHVWGERAFQRTSQGEWQLTPPQKFTALPVDYREAFGGECKVYEQDDTATSVPEEARLTDTQREQHPEKENPPIAHATWEYNPLGTGFIVPWYAKTKDLARYPAPRIEHPDAPITAAHFAQWLNSSPSPTEKACQPAGLGIIGRAWLPRRTLAGTYDAQWLKERHPYLPDDFSFRYWNNAPDDQQIDFPDPDIRISLFNLTRDGELHVQLPGHRPLILLRMLGGEMLPERMYADTLIIDSEALTLSMTYRYHIEVTSPLRVMEARFEMDPKAPLIRIASPDDQDEREIPIYG</sequence>
<evidence type="ECO:0000313" key="3">
    <source>
        <dbReference type="EMBL" id="CDH26789.1"/>
    </source>
</evidence>
<gene>
    <name evidence="3" type="ORF">XBKB1_940018</name>
</gene>
<dbReference type="Pfam" id="PF09937">
    <property type="entry name" value="DUF2169"/>
    <property type="match status" value="1"/>
</dbReference>
<reference evidence="3" key="1">
    <citation type="submission" date="2013-07" db="EMBL/GenBank/DDBJ databases">
        <title>Sub-species coevolution in mutualistic symbiosis.</title>
        <authorList>
            <person name="Murfin K."/>
            <person name="Klassen J."/>
            <person name="Lee M."/>
            <person name="Forst S."/>
            <person name="Stock P."/>
            <person name="Goodrich-Blair H."/>
        </authorList>
    </citation>
    <scope>NUCLEOTIDE SEQUENCE [LARGE SCALE GENOMIC DNA]</scope>
    <source>
        <strain evidence="3">Kraussei Becker Underwood</strain>
    </source>
</reference>
<dbReference type="RefSeq" id="WP_038193996.1">
    <property type="nucleotide sequence ID" value="NZ_CAWLXS010000093.1"/>
</dbReference>
<feature type="domain" description="DUF2169" evidence="2">
    <location>
        <begin position="22"/>
        <end position="369"/>
    </location>
</feature>
<organism evidence="3">
    <name type="scientific">Xenorhabdus bovienii str. kraussei Becker Underwood</name>
    <dbReference type="NCBI Taxonomy" id="1398204"/>
    <lineage>
        <taxon>Bacteria</taxon>
        <taxon>Pseudomonadati</taxon>
        <taxon>Pseudomonadota</taxon>
        <taxon>Gammaproteobacteria</taxon>
        <taxon>Enterobacterales</taxon>
        <taxon>Morganellaceae</taxon>
        <taxon>Xenorhabdus</taxon>
    </lineage>
</organism>
<dbReference type="HOGENOM" id="CLU_045796_1_0_6"/>
<feature type="compositionally biased region" description="Basic and acidic residues" evidence="1">
    <location>
        <begin position="173"/>
        <end position="190"/>
    </location>
</feature>
<accession>A0A077Q3X9</accession>
<comment type="caution">
    <text evidence="3">The sequence shown here is derived from an EMBL/GenBank/DDBJ whole genome shotgun (WGS) entry which is preliminary data.</text>
</comment>
<dbReference type="AlphaFoldDB" id="A0A077Q3X9"/>
<dbReference type="EMBL" id="CBSZ010000433">
    <property type="protein sequence ID" value="CDH26789.1"/>
    <property type="molecule type" value="Genomic_DNA"/>
</dbReference>
<protein>
    <recommendedName>
        <fullName evidence="2">DUF2169 domain-containing protein</fullName>
    </recommendedName>
</protein>
<evidence type="ECO:0000259" key="2">
    <source>
        <dbReference type="Pfam" id="PF09937"/>
    </source>
</evidence>